<dbReference type="EMBL" id="CP017151">
    <property type="protein sequence ID" value="AOR75156.1"/>
    <property type="molecule type" value="Genomic_DNA"/>
</dbReference>
<evidence type="ECO:0000313" key="2">
    <source>
        <dbReference type="Proteomes" id="UP000094714"/>
    </source>
</evidence>
<organism evidence="1 2">
    <name type="scientific">Limosilactobacillus fermentum</name>
    <name type="common">Lactobacillus fermentum</name>
    <dbReference type="NCBI Taxonomy" id="1613"/>
    <lineage>
        <taxon>Bacteria</taxon>
        <taxon>Bacillati</taxon>
        <taxon>Bacillota</taxon>
        <taxon>Bacilli</taxon>
        <taxon>Lactobacillales</taxon>
        <taxon>Lactobacillaceae</taxon>
        <taxon>Limosilactobacillus</taxon>
    </lineage>
</organism>
<proteinExistence type="predicted"/>
<dbReference type="InterPro" id="IPR003789">
    <property type="entry name" value="Asn/Gln_tRNA_amidoTrase-B-like"/>
</dbReference>
<dbReference type="GO" id="GO:0016884">
    <property type="term" value="F:carbon-nitrogen ligase activity, with glutamine as amido-N-donor"/>
    <property type="evidence" value="ECO:0007669"/>
    <property type="project" value="InterPro"/>
</dbReference>
<dbReference type="PATRIC" id="fig|1613.112.peg.1798"/>
<gene>
    <name evidence="1" type="ORF">LACFE_CDS1713</name>
</gene>
<dbReference type="Gene3D" id="1.10.10.410">
    <property type="match status" value="1"/>
</dbReference>
<dbReference type="InterPro" id="IPR042184">
    <property type="entry name" value="YqeY/Aim41_N"/>
</dbReference>
<dbReference type="PANTHER" id="PTHR28055">
    <property type="entry name" value="ALTERED INHERITANCE OF MITOCHONDRIA PROTEIN 41, MITOCHONDRIAL"/>
    <property type="match status" value="1"/>
</dbReference>
<dbReference type="SUPFAM" id="SSF89095">
    <property type="entry name" value="GatB/YqeY motif"/>
    <property type="match status" value="1"/>
</dbReference>
<dbReference type="InterPro" id="IPR023168">
    <property type="entry name" value="GatB_Yqey_C_2"/>
</dbReference>
<reference evidence="1 2" key="1">
    <citation type="submission" date="2016-09" db="EMBL/GenBank/DDBJ databases">
        <title>Genome Sequence of the Lactobacillus fermentum strain NCC2970 (CNCM I-5068).</title>
        <authorList>
            <person name="Barretto C."/>
            <person name="Ngom-Bru C."/>
            <person name="Genevaz A."/>
            <person name="Fournier C."/>
            <person name="Moine D."/>
            <person name="Kassam M."/>
            <person name="Iltis A."/>
            <person name="Sagory-Zalkind P."/>
            <person name="Faucherand G."/>
            <person name="Descombes P."/>
            <person name="Duboux S."/>
        </authorList>
    </citation>
    <scope>NUCLEOTIDE SEQUENCE [LARGE SCALE GENOMIC DNA]</scope>
    <source>
        <strain evidence="1 2">NCC2970</strain>
    </source>
</reference>
<protein>
    <submittedName>
        <fullName evidence="1">Glutaminyl-tRNA synthase b subunit</fullName>
    </submittedName>
</protein>
<dbReference type="Pfam" id="PF09424">
    <property type="entry name" value="YqeY"/>
    <property type="match status" value="1"/>
</dbReference>
<dbReference type="InterPro" id="IPR019004">
    <property type="entry name" value="YqeY/Aim41"/>
</dbReference>
<name>A0A1D7ZZ66_LIMFE</name>
<dbReference type="PANTHER" id="PTHR28055:SF1">
    <property type="entry name" value="ALTERED INHERITANCE OF MITOCHONDRIA PROTEIN 41, MITOCHONDRIAL"/>
    <property type="match status" value="1"/>
</dbReference>
<dbReference type="Proteomes" id="UP000094714">
    <property type="component" value="Chromosome"/>
</dbReference>
<dbReference type="Gene3D" id="1.10.1510.10">
    <property type="entry name" value="Uncharacterised protein YqeY/AIM41 PF09424, N-terminal domain"/>
    <property type="match status" value="1"/>
</dbReference>
<evidence type="ECO:0000313" key="1">
    <source>
        <dbReference type="EMBL" id="AOR75156.1"/>
    </source>
</evidence>
<accession>A0A1D7ZZ66</accession>
<sequence>MMMSLLQQLSKDMVTAMKEKDKATLSVVRMLKAAVQNEQIAVGHDLTPDEENAVLAREYKQRKESLEEFTSAGRQDLIDQTNHELAVVAKYMPEQMSADEVAKVVNKTITQVGAESMKDFGKVMGAIMPKVKGKADGKLVNQTVKDALQAK</sequence>
<dbReference type="AlphaFoldDB" id="A0A1D7ZZ66"/>